<feature type="domain" description="Chemokine interleukin-8-like" evidence="3">
    <location>
        <begin position="26"/>
        <end position="76"/>
    </location>
</feature>
<name>A0A6P7J0L9_9TELE</name>
<proteinExistence type="predicted"/>
<organism evidence="4 5">
    <name type="scientific">Parambassis ranga</name>
    <name type="common">Indian glassy fish</name>
    <dbReference type="NCBI Taxonomy" id="210632"/>
    <lineage>
        <taxon>Eukaryota</taxon>
        <taxon>Metazoa</taxon>
        <taxon>Chordata</taxon>
        <taxon>Craniata</taxon>
        <taxon>Vertebrata</taxon>
        <taxon>Euteleostomi</taxon>
        <taxon>Actinopterygii</taxon>
        <taxon>Neopterygii</taxon>
        <taxon>Teleostei</taxon>
        <taxon>Neoteleostei</taxon>
        <taxon>Acanthomorphata</taxon>
        <taxon>Ovalentaria</taxon>
        <taxon>Ambassidae</taxon>
        <taxon>Parambassis</taxon>
    </lineage>
</organism>
<gene>
    <name evidence="5" type="primary">ccl27a</name>
</gene>
<dbReference type="RefSeq" id="XP_028270242.1">
    <property type="nucleotide sequence ID" value="XM_028414441.1"/>
</dbReference>
<dbReference type="Proteomes" id="UP000515145">
    <property type="component" value="Chromosome 9"/>
</dbReference>
<evidence type="ECO:0000313" key="4">
    <source>
        <dbReference type="Proteomes" id="UP000515145"/>
    </source>
</evidence>
<dbReference type="InterPro" id="IPR036048">
    <property type="entry name" value="Interleukin_8-like_sf"/>
</dbReference>
<dbReference type="GO" id="GO:0008009">
    <property type="term" value="F:chemokine activity"/>
    <property type="evidence" value="ECO:0007669"/>
    <property type="project" value="InterPro"/>
</dbReference>
<dbReference type="GeneID" id="114441486"/>
<keyword evidence="1" id="KW-0202">Cytokine</keyword>
<protein>
    <submittedName>
        <fullName evidence="5">C-C motif chemokine 27a</fullName>
    </submittedName>
</protein>
<keyword evidence="4" id="KW-1185">Reference proteome</keyword>
<dbReference type="OrthoDB" id="8905061at2759"/>
<evidence type="ECO:0000256" key="2">
    <source>
        <dbReference type="SAM" id="SignalP"/>
    </source>
</evidence>
<dbReference type="Pfam" id="PF00048">
    <property type="entry name" value="IL8"/>
    <property type="match status" value="1"/>
</dbReference>
<dbReference type="InterPro" id="IPR001811">
    <property type="entry name" value="Chemokine_IL8-like_dom"/>
</dbReference>
<feature type="signal peptide" evidence="2">
    <location>
        <begin position="1"/>
        <end position="22"/>
    </location>
</feature>
<sequence>MDVKVALVIVSLCALAITSTEGGIPKCCITAKAKIPIQILQRVHDWEYQDSSGACDIKALKLYLRMFKKPICADPKYLKMLLKMKLKRRQ</sequence>
<dbReference type="SUPFAM" id="SSF54117">
    <property type="entry name" value="Interleukin 8-like chemokines"/>
    <property type="match status" value="1"/>
</dbReference>
<feature type="chain" id="PRO_5028116828" evidence="2">
    <location>
        <begin position="23"/>
        <end position="90"/>
    </location>
</feature>
<dbReference type="AlphaFoldDB" id="A0A6P7J0L9"/>
<dbReference type="GO" id="GO:0005615">
    <property type="term" value="C:extracellular space"/>
    <property type="evidence" value="ECO:0007669"/>
    <property type="project" value="UniProtKB-KW"/>
</dbReference>
<dbReference type="FunCoup" id="A0A6P7J0L9">
    <property type="interactions" value="601"/>
</dbReference>
<keyword evidence="2" id="KW-0732">Signal</keyword>
<dbReference type="InParanoid" id="A0A6P7J0L9"/>
<dbReference type="GO" id="GO:0006955">
    <property type="term" value="P:immune response"/>
    <property type="evidence" value="ECO:0007669"/>
    <property type="project" value="InterPro"/>
</dbReference>
<accession>A0A6P7J0L9</accession>
<evidence type="ECO:0000259" key="3">
    <source>
        <dbReference type="Pfam" id="PF00048"/>
    </source>
</evidence>
<dbReference type="CTD" id="20301"/>
<evidence type="ECO:0000313" key="5">
    <source>
        <dbReference type="RefSeq" id="XP_028270242.1"/>
    </source>
</evidence>
<dbReference type="Gene3D" id="2.40.50.40">
    <property type="match status" value="1"/>
</dbReference>
<reference evidence="5" key="1">
    <citation type="submission" date="2025-08" db="UniProtKB">
        <authorList>
            <consortium name="RefSeq"/>
        </authorList>
    </citation>
    <scope>IDENTIFICATION</scope>
</reference>
<evidence type="ECO:0000256" key="1">
    <source>
        <dbReference type="ARBA" id="ARBA00022514"/>
    </source>
</evidence>